<accession>A0A0G1TZP0</accession>
<sequence length="106" mass="12140">MIFQNIAAGFRKIKGFRFNFGANRNRDWRVLVALFVVLNLLNVGWGLYGFWRVYSGQVFETKDAPAIESAETINAEVLESTLEMFNQRKLRLLDAGGKKYYSDPAV</sequence>
<name>A0A0G1TZP0_9BACT</name>
<feature type="transmembrane region" description="Helical" evidence="1">
    <location>
        <begin position="30"/>
        <end position="51"/>
    </location>
</feature>
<evidence type="ECO:0000313" key="3">
    <source>
        <dbReference type="Proteomes" id="UP000034772"/>
    </source>
</evidence>
<dbReference type="Proteomes" id="UP000034772">
    <property type="component" value="Unassembled WGS sequence"/>
</dbReference>
<protein>
    <submittedName>
        <fullName evidence="2">Uncharacterized protein</fullName>
    </submittedName>
</protein>
<proteinExistence type="predicted"/>
<dbReference type="EMBL" id="LCOZ01000022">
    <property type="protein sequence ID" value="KKU87296.1"/>
    <property type="molecule type" value="Genomic_DNA"/>
</dbReference>
<organism evidence="2 3">
    <name type="scientific">Candidatus Beckwithbacteria bacterium GW2011_GWC2_47_9</name>
    <dbReference type="NCBI Taxonomy" id="1618373"/>
    <lineage>
        <taxon>Bacteria</taxon>
        <taxon>Candidatus Beckwithiibacteriota</taxon>
    </lineage>
</organism>
<keyword evidence="1" id="KW-0472">Membrane</keyword>
<evidence type="ECO:0000313" key="2">
    <source>
        <dbReference type="EMBL" id="KKU87296.1"/>
    </source>
</evidence>
<dbReference type="AlphaFoldDB" id="A0A0G1TZP0"/>
<keyword evidence="1" id="KW-0812">Transmembrane</keyword>
<evidence type="ECO:0000256" key="1">
    <source>
        <dbReference type="SAM" id="Phobius"/>
    </source>
</evidence>
<comment type="caution">
    <text evidence="2">The sequence shown here is derived from an EMBL/GenBank/DDBJ whole genome shotgun (WGS) entry which is preliminary data.</text>
</comment>
<reference evidence="2 3" key="1">
    <citation type="journal article" date="2015" name="Nature">
        <title>rRNA introns, odd ribosomes, and small enigmatic genomes across a large radiation of phyla.</title>
        <authorList>
            <person name="Brown C.T."/>
            <person name="Hug L.A."/>
            <person name="Thomas B.C."/>
            <person name="Sharon I."/>
            <person name="Castelle C.J."/>
            <person name="Singh A."/>
            <person name="Wilkins M.J."/>
            <person name="Williams K.H."/>
            <person name="Banfield J.F."/>
        </authorList>
    </citation>
    <scope>NUCLEOTIDE SEQUENCE [LARGE SCALE GENOMIC DNA]</scope>
</reference>
<gene>
    <name evidence="2" type="ORF">UY17_C0022G0010</name>
</gene>
<keyword evidence="1" id="KW-1133">Transmembrane helix</keyword>